<proteinExistence type="predicted"/>
<name>A0A7R9IJI1_9NEOP</name>
<dbReference type="AlphaFoldDB" id="A0A7R9IJI1"/>
<sequence>MEWASFAYETGPFHSISAKTLVNELYLMRRPSSEDSRVVQVVEPLPQGWPCLHPYLIVDYVITCLTTTCFGASKGVESVGVLGFRTPSVMLDPPYKYFNKI</sequence>
<protein>
    <submittedName>
        <fullName evidence="1">Uncharacterized protein</fullName>
    </submittedName>
</protein>
<accession>A0A7R9IJI1</accession>
<organism evidence="1">
    <name type="scientific">Timema tahoe</name>
    <dbReference type="NCBI Taxonomy" id="61484"/>
    <lineage>
        <taxon>Eukaryota</taxon>
        <taxon>Metazoa</taxon>
        <taxon>Ecdysozoa</taxon>
        <taxon>Arthropoda</taxon>
        <taxon>Hexapoda</taxon>
        <taxon>Insecta</taxon>
        <taxon>Pterygota</taxon>
        <taxon>Neoptera</taxon>
        <taxon>Polyneoptera</taxon>
        <taxon>Phasmatodea</taxon>
        <taxon>Timematodea</taxon>
        <taxon>Timematoidea</taxon>
        <taxon>Timematidae</taxon>
        <taxon>Timema</taxon>
    </lineage>
</organism>
<dbReference type="EMBL" id="OE002912">
    <property type="protein sequence ID" value="CAD7459503.1"/>
    <property type="molecule type" value="Genomic_DNA"/>
</dbReference>
<evidence type="ECO:0000313" key="1">
    <source>
        <dbReference type="EMBL" id="CAD7459503.1"/>
    </source>
</evidence>
<reference evidence="1" key="1">
    <citation type="submission" date="2020-11" db="EMBL/GenBank/DDBJ databases">
        <authorList>
            <person name="Tran Van P."/>
        </authorList>
    </citation>
    <scope>NUCLEOTIDE SEQUENCE</scope>
</reference>
<gene>
    <name evidence="1" type="ORF">TTEB3V08_LOCUS7455</name>
</gene>